<evidence type="ECO:0000256" key="5">
    <source>
        <dbReference type="SAM" id="Phobius"/>
    </source>
</evidence>
<dbReference type="AlphaFoldDB" id="A0A811KBB0"/>
<organism evidence="6 7">
    <name type="scientific">Bursaphelenchus okinawaensis</name>
    <dbReference type="NCBI Taxonomy" id="465554"/>
    <lineage>
        <taxon>Eukaryota</taxon>
        <taxon>Metazoa</taxon>
        <taxon>Ecdysozoa</taxon>
        <taxon>Nematoda</taxon>
        <taxon>Chromadorea</taxon>
        <taxon>Rhabditida</taxon>
        <taxon>Tylenchina</taxon>
        <taxon>Tylenchomorpha</taxon>
        <taxon>Aphelenchoidea</taxon>
        <taxon>Aphelenchoididae</taxon>
        <taxon>Bursaphelenchus</taxon>
    </lineage>
</organism>
<comment type="caution">
    <text evidence="6">The sequence shown here is derived from an EMBL/GenBank/DDBJ whole genome shotgun (WGS) entry which is preliminary data.</text>
</comment>
<name>A0A811KBB0_9BILA</name>
<protein>
    <recommendedName>
        <fullName evidence="8">Amino acid permease</fullName>
    </recommendedName>
</protein>
<feature type="transmembrane region" description="Helical" evidence="5">
    <location>
        <begin position="80"/>
        <end position="104"/>
    </location>
</feature>
<reference evidence="6" key="1">
    <citation type="submission" date="2020-09" db="EMBL/GenBank/DDBJ databases">
        <authorList>
            <person name="Kikuchi T."/>
        </authorList>
    </citation>
    <scope>NUCLEOTIDE SEQUENCE</scope>
    <source>
        <strain evidence="6">SH1</strain>
    </source>
</reference>
<dbReference type="Gene3D" id="1.20.1740.10">
    <property type="entry name" value="Amino acid/polyamine transporter I"/>
    <property type="match status" value="1"/>
</dbReference>
<dbReference type="Proteomes" id="UP000783686">
    <property type="component" value="Unassembled WGS sequence"/>
</dbReference>
<feature type="transmembrane region" description="Helical" evidence="5">
    <location>
        <begin position="124"/>
        <end position="147"/>
    </location>
</feature>
<dbReference type="PANTHER" id="PTHR11785:SF115">
    <property type="entry name" value="AMINO ACID TRANSPORTER"/>
    <property type="match status" value="1"/>
</dbReference>
<evidence type="ECO:0000313" key="6">
    <source>
        <dbReference type="EMBL" id="CAD5212225.1"/>
    </source>
</evidence>
<dbReference type="GO" id="GO:0015179">
    <property type="term" value="F:L-amino acid transmembrane transporter activity"/>
    <property type="evidence" value="ECO:0007669"/>
    <property type="project" value="TreeGrafter"/>
</dbReference>
<dbReference type="EMBL" id="CAJFDH010000002">
    <property type="protein sequence ID" value="CAD5212225.1"/>
    <property type="molecule type" value="Genomic_DNA"/>
</dbReference>
<evidence type="ECO:0000256" key="1">
    <source>
        <dbReference type="ARBA" id="ARBA00004141"/>
    </source>
</evidence>
<comment type="subcellular location">
    <subcellularLocation>
        <location evidence="1">Membrane</location>
        <topology evidence="1">Multi-pass membrane protein</topology>
    </subcellularLocation>
</comment>
<feature type="transmembrane region" description="Helical" evidence="5">
    <location>
        <begin position="37"/>
        <end position="59"/>
    </location>
</feature>
<evidence type="ECO:0008006" key="8">
    <source>
        <dbReference type="Google" id="ProtNLM"/>
    </source>
</evidence>
<evidence type="ECO:0000256" key="3">
    <source>
        <dbReference type="ARBA" id="ARBA00022989"/>
    </source>
</evidence>
<keyword evidence="4 5" id="KW-0472">Membrane</keyword>
<feature type="transmembrane region" description="Helical" evidence="5">
    <location>
        <begin position="225"/>
        <end position="246"/>
    </location>
</feature>
<dbReference type="InterPro" id="IPR050598">
    <property type="entry name" value="AminoAcid_Transporter"/>
</dbReference>
<dbReference type="Pfam" id="PF13520">
    <property type="entry name" value="AA_permease_2"/>
    <property type="match status" value="1"/>
</dbReference>
<keyword evidence="7" id="KW-1185">Reference proteome</keyword>
<dbReference type="InterPro" id="IPR002293">
    <property type="entry name" value="AA/rel_permease1"/>
</dbReference>
<dbReference type="EMBL" id="CAJFCW020000002">
    <property type="protein sequence ID" value="CAG9095326.1"/>
    <property type="molecule type" value="Genomic_DNA"/>
</dbReference>
<dbReference type="Proteomes" id="UP000614601">
    <property type="component" value="Unassembled WGS sequence"/>
</dbReference>
<keyword evidence="2 5" id="KW-0812">Transmembrane</keyword>
<keyword evidence="3 5" id="KW-1133">Transmembrane helix</keyword>
<feature type="transmembrane region" description="Helical" evidence="5">
    <location>
        <begin position="197"/>
        <end position="218"/>
    </location>
</feature>
<dbReference type="OrthoDB" id="10062876at2759"/>
<evidence type="ECO:0000256" key="2">
    <source>
        <dbReference type="ARBA" id="ARBA00022692"/>
    </source>
</evidence>
<evidence type="ECO:0000313" key="7">
    <source>
        <dbReference type="Proteomes" id="UP000614601"/>
    </source>
</evidence>
<feature type="transmembrane region" description="Helical" evidence="5">
    <location>
        <begin position="327"/>
        <end position="345"/>
    </location>
</feature>
<dbReference type="GO" id="GO:0016020">
    <property type="term" value="C:membrane"/>
    <property type="evidence" value="ECO:0007669"/>
    <property type="project" value="UniProtKB-SubCell"/>
</dbReference>
<sequence length="423" mass="45866">MDKKLGLWGACAYCIGGMIGSGVFLSSSSILQYTGSYGMALAVWTGAGLITVMAALVYLEMGTSIPSNGGGFAYLTKANWHPLAASFFWLGTFFTYPATMATLGLGMAQNTVQGLKSFTEFDDTTYVCITIFTTIASIVAVSILNLGKSISFQLVVTVAKVMVITVIIAIGIGYLVAGHTLAYDVLFVNSTTDSLDIVMATYMGLFSYSGYEVLNVVMGEIRHKVFTTTIAGTGTVIMVMFVYFLVNISYFTVIDKSRILKSTSISADFFNLSLGKVFGNIMPFVVSFLMLSNMNTVIFGGGRFMATGATNNILPSVIGYTNPDHNSPRLAILIQMTIAIGLSFVNNLSSLMSYMSFAELLDRFIVLSSFLYMRYKGTKFAEGAYHNHVGVVLLYFGICGALLTLPIYRVRLFVLSYVIGLFT</sequence>
<gene>
    <name evidence="6" type="ORF">BOKJ2_LOCUS4096</name>
</gene>
<evidence type="ECO:0000256" key="4">
    <source>
        <dbReference type="ARBA" id="ARBA00023136"/>
    </source>
</evidence>
<dbReference type="PANTHER" id="PTHR11785">
    <property type="entry name" value="AMINO ACID TRANSPORTER"/>
    <property type="match status" value="1"/>
</dbReference>
<proteinExistence type="predicted"/>
<accession>A0A811KBB0</accession>
<feature type="transmembrane region" description="Helical" evidence="5">
    <location>
        <begin position="7"/>
        <end position="25"/>
    </location>
</feature>
<feature type="transmembrane region" description="Helical" evidence="5">
    <location>
        <begin position="385"/>
        <end position="408"/>
    </location>
</feature>
<dbReference type="PIRSF" id="PIRSF006060">
    <property type="entry name" value="AA_transporter"/>
    <property type="match status" value="1"/>
</dbReference>
<feature type="transmembrane region" description="Helical" evidence="5">
    <location>
        <begin position="154"/>
        <end position="177"/>
    </location>
</feature>